<evidence type="ECO:0000313" key="1">
    <source>
        <dbReference type="EMBL" id="GBN44592.1"/>
    </source>
</evidence>
<sequence>MQRCVKKFIDLYASWRTLQKNSKKKRDIFRRREKNFEESLDNLFYIAHADSFQLIKIEEDKVFLLRHREPGRVGYLGGIDKKLSEKEEKLLEKEIEGKRREKNKFLASSSSAVSYVSSSDESIKELFTSDESNDSDISCHFPENTQIQVVLKRGTKKCIAPK</sequence>
<dbReference type="AlphaFoldDB" id="A0A4Y2P0E8"/>
<evidence type="ECO:0000313" key="2">
    <source>
        <dbReference type="Proteomes" id="UP000499080"/>
    </source>
</evidence>
<reference evidence="1 2" key="1">
    <citation type="journal article" date="2019" name="Sci. Rep.">
        <title>Orb-weaving spider Araneus ventricosus genome elucidates the spidroin gene catalogue.</title>
        <authorList>
            <person name="Kono N."/>
            <person name="Nakamura H."/>
            <person name="Ohtoshi R."/>
            <person name="Moran D.A.P."/>
            <person name="Shinohara A."/>
            <person name="Yoshida Y."/>
            <person name="Fujiwara M."/>
            <person name="Mori M."/>
            <person name="Tomita M."/>
            <person name="Arakawa K."/>
        </authorList>
    </citation>
    <scope>NUCLEOTIDE SEQUENCE [LARGE SCALE GENOMIC DNA]</scope>
</reference>
<gene>
    <name evidence="1" type="ORF">AVEN_137747_1</name>
</gene>
<dbReference type="EMBL" id="BGPR01010161">
    <property type="protein sequence ID" value="GBN44592.1"/>
    <property type="molecule type" value="Genomic_DNA"/>
</dbReference>
<keyword evidence="2" id="KW-1185">Reference proteome</keyword>
<protein>
    <submittedName>
        <fullName evidence="1">Uncharacterized protein</fullName>
    </submittedName>
</protein>
<dbReference type="OrthoDB" id="8044640at2759"/>
<organism evidence="1 2">
    <name type="scientific">Araneus ventricosus</name>
    <name type="common">Orbweaver spider</name>
    <name type="synonym">Epeira ventricosa</name>
    <dbReference type="NCBI Taxonomy" id="182803"/>
    <lineage>
        <taxon>Eukaryota</taxon>
        <taxon>Metazoa</taxon>
        <taxon>Ecdysozoa</taxon>
        <taxon>Arthropoda</taxon>
        <taxon>Chelicerata</taxon>
        <taxon>Arachnida</taxon>
        <taxon>Araneae</taxon>
        <taxon>Araneomorphae</taxon>
        <taxon>Entelegynae</taxon>
        <taxon>Araneoidea</taxon>
        <taxon>Araneidae</taxon>
        <taxon>Araneus</taxon>
    </lineage>
</organism>
<comment type="caution">
    <text evidence="1">The sequence shown here is derived from an EMBL/GenBank/DDBJ whole genome shotgun (WGS) entry which is preliminary data.</text>
</comment>
<proteinExistence type="predicted"/>
<accession>A0A4Y2P0E8</accession>
<name>A0A4Y2P0E8_ARAVE</name>
<dbReference type="Proteomes" id="UP000499080">
    <property type="component" value="Unassembled WGS sequence"/>
</dbReference>